<dbReference type="EMBL" id="CP047591">
    <property type="protein sequence ID" value="QHI72493.1"/>
    <property type="molecule type" value="Genomic_DNA"/>
</dbReference>
<dbReference type="InterPro" id="IPR015943">
    <property type="entry name" value="WD40/YVTN_repeat-like_dom_sf"/>
</dbReference>
<dbReference type="Gene3D" id="2.130.10.10">
    <property type="entry name" value="YVTN repeat-like/Quinoprotein amine dehydrogenase"/>
    <property type="match status" value="1"/>
</dbReference>
<name>A0A6P1MH35_9FIRM</name>
<evidence type="ECO:0000256" key="1">
    <source>
        <dbReference type="SAM" id="SignalP"/>
    </source>
</evidence>
<feature type="chain" id="PRO_5027034320" evidence="1">
    <location>
        <begin position="29"/>
        <end position="570"/>
    </location>
</feature>
<keyword evidence="1" id="KW-0732">Signal</keyword>
<protein>
    <submittedName>
        <fullName evidence="2">Uncharacterized protein</fullName>
    </submittedName>
</protein>
<proteinExistence type="predicted"/>
<dbReference type="RefSeq" id="WP_162362261.1">
    <property type="nucleotide sequence ID" value="NZ_CP047591.1"/>
</dbReference>
<keyword evidence="3" id="KW-1185">Reference proteome</keyword>
<gene>
    <name evidence="2" type="ORF">Ami3637_08880</name>
</gene>
<feature type="signal peptide" evidence="1">
    <location>
        <begin position="1"/>
        <end position="28"/>
    </location>
</feature>
<dbReference type="SUPFAM" id="SSF50998">
    <property type="entry name" value="Quinoprotein alcohol dehydrogenase-like"/>
    <property type="match status" value="2"/>
</dbReference>
<dbReference type="AlphaFoldDB" id="A0A6P1MH35"/>
<dbReference type="Proteomes" id="UP000463883">
    <property type="component" value="Chromosome"/>
</dbReference>
<evidence type="ECO:0000313" key="3">
    <source>
        <dbReference type="Proteomes" id="UP000463883"/>
    </source>
</evidence>
<reference evidence="2 3" key="1">
    <citation type="submission" date="2020-01" db="EMBL/GenBank/DDBJ databases">
        <title>Genomic analysis of Aminipila sp. CBA3637.</title>
        <authorList>
            <person name="Kim Y.B."/>
            <person name="Roh S.W."/>
        </authorList>
    </citation>
    <scope>NUCLEOTIDE SEQUENCE [LARGE SCALE GENOMIC DNA]</scope>
    <source>
        <strain evidence="2 3">CBA3637</strain>
    </source>
</reference>
<dbReference type="KEGG" id="amic:Ami3637_08880"/>
<dbReference type="InterPro" id="IPR011047">
    <property type="entry name" value="Quinoprotein_ADH-like_sf"/>
</dbReference>
<accession>A0A6P1MH35</accession>
<evidence type="ECO:0000313" key="2">
    <source>
        <dbReference type="EMBL" id="QHI72493.1"/>
    </source>
</evidence>
<sequence>MIKLKLRKPLATLMIIAMVMSMGLTAYAADWPTYQGNDIHNGIINAAPTNGSPNVTRIDLPKNGSGWDGVDSAAVMETRNGNTFAYILYDGYKVANDKGGGRLAKIDCSASTPQVVWEKQITQSSGFQLSSPYLDTENRCIYVGASGFNQKANNDELTLTGGAITDWSVSSAGTTLENGKVVVSGNQTVTLTQTNTNLTSGETHRSATGVKINGSNVNMIITAKLNGTTVGSKTLNASNLIDGHYYLNDNFQSTAESAVNTGTNNTLEFTYEISGNDSNTVEIEYCQLYEQNSSITKVTNIDEEPTTELSLAVPNNAQINTPIVKNGDYLYFGTWSGNAGTYYQYDMDNKELKEFNPGNGGFYWAGAVVDGDYVYFGGDKGFLYARPVGDDFDNTSEGSVVNLSTIGGVESGNVRSTISLVDGHLYFTSQGGYLWSFTPGAGTPTLDWKAKLAGTSTSTPTVVGDNIYVGYYSGFSAGGVQKVAKAGNHQVSNVATPGPVQSSVLVYTNGGVDYLYFNTNSGTGAGYCFNGSNGAKVWQTPGDTYALQGMASSGGVLTFGNDYDHFYVVK</sequence>
<organism evidence="2 3">
    <name type="scientific">Aminipila terrae</name>
    <dbReference type="NCBI Taxonomy" id="2697030"/>
    <lineage>
        <taxon>Bacteria</taxon>
        <taxon>Bacillati</taxon>
        <taxon>Bacillota</taxon>
        <taxon>Clostridia</taxon>
        <taxon>Peptostreptococcales</taxon>
        <taxon>Anaerovoracaceae</taxon>
        <taxon>Aminipila</taxon>
    </lineage>
</organism>